<dbReference type="Pfam" id="PF04654">
    <property type="entry name" value="DUF599"/>
    <property type="match status" value="1"/>
</dbReference>
<keyword evidence="1" id="KW-1133">Transmembrane helix</keyword>
<evidence type="ECO:0000313" key="2">
    <source>
        <dbReference type="EMBL" id="KAK8959346.1"/>
    </source>
</evidence>
<reference evidence="2 3" key="1">
    <citation type="journal article" date="2022" name="Nat. Plants">
        <title>Genomes of leafy and leafless Platanthera orchids illuminate the evolution of mycoheterotrophy.</title>
        <authorList>
            <person name="Li M.H."/>
            <person name="Liu K.W."/>
            <person name="Li Z."/>
            <person name="Lu H.C."/>
            <person name="Ye Q.L."/>
            <person name="Zhang D."/>
            <person name="Wang J.Y."/>
            <person name="Li Y.F."/>
            <person name="Zhong Z.M."/>
            <person name="Liu X."/>
            <person name="Yu X."/>
            <person name="Liu D.K."/>
            <person name="Tu X.D."/>
            <person name="Liu B."/>
            <person name="Hao Y."/>
            <person name="Liao X.Y."/>
            <person name="Jiang Y.T."/>
            <person name="Sun W.H."/>
            <person name="Chen J."/>
            <person name="Chen Y.Q."/>
            <person name="Ai Y."/>
            <person name="Zhai J.W."/>
            <person name="Wu S.S."/>
            <person name="Zhou Z."/>
            <person name="Hsiao Y.Y."/>
            <person name="Wu W.L."/>
            <person name="Chen Y.Y."/>
            <person name="Lin Y.F."/>
            <person name="Hsu J.L."/>
            <person name="Li C.Y."/>
            <person name="Wang Z.W."/>
            <person name="Zhao X."/>
            <person name="Zhong W.Y."/>
            <person name="Ma X.K."/>
            <person name="Ma L."/>
            <person name="Huang J."/>
            <person name="Chen G.Z."/>
            <person name="Huang M.Z."/>
            <person name="Huang L."/>
            <person name="Peng D.H."/>
            <person name="Luo Y.B."/>
            <person name="Zou S.Q."/>
            <person name="Chen S.P."/>
            <person name="Lan S."/>
            <person name="Tsai W.C."/>
            <person name="Van de Peer Y."/>
            <person name="Liu Z.J."/>
        </authorList>
    </citation>
    <scope>NUCLEOTIDE SEQUENCE [LARGE SCALE GENOMIC DNA]</scope>
    <source>
        <strain evidence="2">Lor288</strain>
    </source>
</reference>
<gene>
    <name evidence="2" type="ORF">KSP40_PGU009886</name>
</gene>
<name>A0ABR2M6T9_9ASPA</name>
<dbReference type="PANTHER" id="PTHR31881:SF6">
    <property type="entry name" value="OS09G0494600 PROTEIN"/>
    <property type="match status" value="1"/>
</dbReference>
<keyword evidence="3" id="KW-1185">Reference proteome</keyword>
<organism evidence="2 3">
    <name type="scientific">Platanthera guangdongensis</name>
    <dbReference type="NCBI Taxonomy" id="2320717"/>
    <lineage>
        <taxon>Eukaryota</taxon>
        <taxon>Viridiplantae</taxon>
        <taxon>Streptophyta</taxon>
        <taxon>Embryophyta</taxon>
        <taxon>Tracheophyta</taxon>
        <taxon>Spermatophyta</taxon>
        <taxon>Magnoliopsida</taxon>
        <taxon>Liliopsida</taxon>
        <taxon>Asparagales</taxon>
        <taxon>Orchidaceae</taxon>
        <taxon>Orchidoideae</taxon>
        <taxon>Orchideae</taxon>
        <taxon>Orchidinae</taxon>
        <taxon>Platanthera</taxon>
    </lineage>
</organism>
<feature type="transmembrane region" description="Helical" evidence="1">
    <location>
        <begin position="6"/>
        <end position="28"/>
    </location>
</feature>
<proteinExistence type="predicted"/>
<comment type="caution">
    <text evidence="2">The sequence shown here is derived from an EMBL/GenBank/DDBJ whole genome shotgun (WGS) entry which is preliminary data.</text>
</comment>
<feature type="transmembrane region" description="Helical" evidence="1">
    <location>
        <begin position="184"/>
        <end position="206"/>
    </location>
</feature>
<accession>A0ABR2M6T9</accession>
<protein>
    <submittedName>
        <fullName evidence="2">Uncharacterized protein</fullName>
    </submittedName>
</protein>
<evidence type="ECO:0000313" key="3">
    <source>
        <dbReference type="Proteomes" id="UP001412067"/>
    </source>
</evidence>
<dbReference type="EMBL" id="JBBWWR010000012">
    <property type="protein sequence ID" value="KAK8959346.1"/>
    <property type="molecule type" value="Genomic_DNA"/>
</dbReference>
<dbReference type="InterPro" id="IPR006747">
    <property type="entry name" value="DUF599"/>
</dbReference>
<sequence>MAWKRLYSDLIFVPLSIIISAAYNCWLLHTIKKRPQRTSIGVSNAGQNVWVAAMLKENDKKNVLVVQSLRNNLMGSTLVASSSFLICCAILAFTSTISDKRELVMTSLNQVEVSHKSSILIISFLSVFFLQTLSISFLNQLAMALNTLVLSESAVTAKQLGAMLSKGMLLSAIGNRVFFTAMPLVLWIYNPVLVLGATCGVVAVLYSTDFVPVRKPVGDHQSSHTGSGDVVSP</sequence>
<keyword evidence="1" id="KW-0812">Transmembrane</keyword>
<dbReference type="Proteomes" id="UP001412067">
    <property type="component" value="Unassembled WGS sequence"/>
</dbReference>
<feature type="transmembrane region" description="Helical" evidence="1">
    <location>
        <begin position="78"/>
        <end position="98"/>
    </location>
</feature>
<keyword evidence="1" id="KW-0472">Membrane</keyword>
<dbReference type="PANTHER" id="PTHR31881">
    <property type="match status" value="1"/>
</dbReference>
<evidence type="ECO:0000256" key="1">
    <source>
        <dbReference type="SAM" id="Phobius"/>
    </source>
</evidence>
<feature type="transmembrane region" description="Helical" evidence="1">
    <location>
        <begin position="118"/>
        <end position="139"/>
    </location>
</feature>